<comment type="caution">
    <text evidence="1">The sequence shown here is derived from an EMBL/GenBank/DDBJ whole genome shotgun (WGS) entry which is preliminary data.</text>
</comment>
<reference evidence="1" key="1">
    <citation type="journal article" date="2015" name="Nature">
        <title>Complex archaea that bridge the gap between prokaryotes and eukaryotes.</title>
        <authorList>
            <person name="Spang A."/>
            <person name="Saw J.H."/>
            <person name="Jorgensen S.L."/>
            <person name="Zaremba-Niedzwiedzka K."/>
            <person name="Martijn J."/>
            <person name="Lind A.E."/>
            <person name="van Eijk R."/>
            <person name="Schleper C."/>
            <person name="Guy L."/>
            <person name="Ettema T.J."/>
        </authorList>
    </citation>
    <scope>NUCLEOTIDE SEQUENCE</scope>
</reference>
<evidence type="ECO:0000313" key="1">
    <source>
        <dbReference type="EMBL" id="KKL75287.1"/>
    </source>
</evidence>
<gene>
    <name evidence="1" type="ORF">LCGC14_2056390</name>
</gene>
<proteinExistence type="predicted"/>
<organism evidence="1">
    <name type="scientific">marine sediment metagenome</name>
    <dbReference type="NCBI Taxonomy" id="412755"/>
    <lineage>
        <taxon>unclassified sequences</taxon>
        <taxon>metagenomes</taxon>
        <taxon>ecological metagenomes</taxon>
    </lineage>
</organism>
<dbReference type="AlphaFoldDB" id="A0A0F9HJI5"/>
<sequence length="65" mass="7446">MTRIVGMIDDQPITAMPRSCLSWPCIQSPKKTKLKKDENGFMVCPLCHGSYGKGLSMYEKSKHWR</sequence>
<dbReference type="EMBL" id="LAZR01024395">
    <property type="protein sequence ID" value="KKL75287.1"/>
    <property type="molecule type" value="Genomic_DNA"/>
</dbReference>
<accession>A0A0F9HJI5</accession>
<name>A0A0F9HJI5_9ZZZZ</name>
<protein>
    <submittedName>
        <fullName evidence="1">Uncharacterized protein</fullName>
    </submittedName>
</protein>